<comment type="subcellular location">
    <subcellularLocation>
        <location evidence="9">Cell inner membrane</location>
        <topology evidence="9">Single-pass membrane protein</topology>
    </subcellularLocation>
    <subcellularLocation>
        <location evidence="1">Membrane</location>
    </subcellularLocation>
</comment>
<evidence type="ECO:0000256" key="8">
    <source>
        <dbReference type="ARBA" id="ARBA00023136"/>
    </source>
</evidence>
<protein>
    <recommendedName>
        <fullName evidence="9">Protein translocase subunit SecE</fullName>
    </recommendedName>
</protein>
<dbReference type="GO" id="GO:0009306">
    <property type="term" value="P:protein secretion"/>
    <property type="evidence" value="ECO:0007669"/>
    <property type="project" value="UniProtKB-UniRule"/>
</dbReference>
<evidence type="ECO:0000256" key="9">
    <source>
        <dbReference type="HAMAP-Rule" id="MF_00422"/>
    </source>
</evidence>
<dbReference type="AlphaFoldDB" id="I0IMS4"/>
<keyword evidence="7 9" id="KW-0811">Translocation</keyword>
<dbReference type="InterPro" id="IPR005807">
    <property type="entry name" value="SecE_bac"/>
</dbReference>
<feature type="transmembrane region" description="Helical" evidence="9">
    <location>
        <begin position="40"/>
        <end position="60"/>
    </location>
</feature>
<dbReference type="GO" id="GO:0065002">
    <property type="term" value="P:intracellular protein transmembrane transport"/>
    <property type="evidence" value="ECO:0007669"/>
    <property type="project" value="UniProtKB-UniRule"/>
</dbReference>
<evidence type="ECO:0000313" key="11">
    <source>
        <dbReference type="Proteomes" id="UP000007382"/>
    </source>
</evidence>
<proteinExistence type="inferred from homology"/>
<keyword evidence="6 9" id="KW-1133">Transmembrane helix</keyword>
<dbReference type="Gene3D" id="1.20.5.1030">
    <property type="entry name" value="Preprotein translocase secy subunit"/>
    <property type="match status" value="1"/>
</dbReference>
<accession>I0IMS4</accession>
<evidence type="ECO:0000256" key="1">
    <source>
        <dbReference type="ARBA" id="ARBA00004370"/>
    </source>
</evidence>
<reference evidence="11" key="2">
    <citation type="submission" date="2012-03" db="EMBL/GenBank/DDBJ databases">
        <title>The complete genome sequence of the pioneer microbe on fresh volcanic deposit, Leptospirillum ferrooxidans strain C2-3.</title>
        <authorList>
            <person name="Fujimura R."/>
            <person name="Sato Y."/>
            <person name="Nishizawa T."/>
            <person name="Nanba K."/>
            <person name="Oshima K."/>
            <person name="Hattori M."/>
            <person name="Kamijo T."/>
            <person name="Ohta H."/>
        </authorList>
    </citation>
    <scope>NUCLEOTIDE SEQUENCE [LARGE SCALE GENOMIC DNA]</scope>
    <source>
        <strain evidence="11">C2-3</strain>
    </source>
</reference>
<dbReference type="GO" id="GO:0043952">
    <property type="term" value="P:protein transport by the Sec complex"/>
    <property type="evidence" value="ECO:0007669"/>
    <property type="project" value="UniProtKB-UniRule"/>
</dbReference>
<dbReference type="RefSeq" id="WP_014449064.1">
    <property type="nucleotide sequence ID" value="NC_017094.1"/>
</dbReference>
<comment type="subunit">
    <text evidence="9">Component of the Sec protein translocase complex. Heterotrimer consisting of SecY, SecE and SecG subunits. The heterotrimers can form oligomers, although 1 heterotrimer is thought to be able to translocate proteins. Interacts with the ribosome. Interacts with SecDF, and other proteins may be involved. Interacts with SecA.</text>
</comment>
<evidence type="ECO:0000256" key="4">
    <source>
        <dbReference type="ARBA" id="ARBA00022692"/>
    </source>
</evidence>
<dbReference type="PANTHER" id="PTHR33910:SF1">
    <property type="entry name" value="PROTEIN TRANSLOCASE SUBUNIT SECE"/>
    <property type="match status" value="1"/>
</dbReference>
<dbReference type="InterPro" id="IPR038379">
    <property type="entry name" value="SecE_sf"/>
</dbReference>
<dbReference type="GO" id="GO:0005886">
    <property type="term" value="C:plasma membrane"/>
    <property type="evidence" value="ECO:0007669"/>
    <property type="project" value="UniProtKB-SubCell"/>
</dbReference>
<dbReference type="EMBL" id="AP012342">
    <property type="protein sequence ID" value="BAM06573.1"/>
    <property type="molecule type" value="Genomic_DNA"/>
</dbReference>
<evidence type="ECO:0000313" key="10">
    <source>
        <dbReference type="EMBL" id="BAM06573.1"/>
    </source>
</evidence>
<dbReference type="KEGG" id="lfc:LFE_0869"/>
<dbReference type="OrthoDB" id="9813233at2"/>
<dbReference type="HAMAP" id="MF_00422">
    <property type="entry name" value="SecE"/>
    <property type="match status" value="1"/>
</dbReference>
<comment type="similarity">
    <text evidence="9">Belongs to the SecE/SEC61-gamma family.</text>
</comment>
<keyword evidence="11" id="KW-1185">Reference proteome</keyword>
<gene>
    <name evidence="9 10" type="primary">secE</name>
    <name evidence="10" type="ordered locus">LFE_0869</name>
</gene>
<dbReference type="HOGENOM" id="CLU_113663_8_0_0"/>
<evidence type="ECO:0000256" key="2">
    <source>
        <dbReference type="ARBA" id="ARBA00022448"/>
    </source>
</evidence>
<keyword evidence="3 9" id="KW-1003">Cell membrane</keyword>
<name>I0IMS4_LEPFC</name>
<sequence length="69" mass="7565">MANFSLAKSTEKGKEFYQSVVGEIRKTTFPSREDTVGSTGIVFILVIMLSIYLALVDGVFSRIMSAILS</sequence>
<comment type="function">
    <text evidence="9">Essential subunit of the Sec protein translocation channel SecYEG. Clamps together the 2 halves of SecY. May contact the channel plug during translocation.</text>
</comment>
<keyword evidence="2 9" id="KW-0813">Transport</keyword>
<dbReference type="NCBIfam" id="TIGR00964">
    <property type="entry name" value="secE_bact"/>
    <property type="match status" value="1"/>
</dbReference>
<dbReference type="STRING" id="1162668.LFE_0869"/>
<dbReference type="GO" id="GO:0006605">
    <property type="term" value="P:protein targeting"/>
    <property type="evidence" value="ECO:0007669"/>
    <property type="project" value="UniProtKB-UniRule"/>
</dbReference>
<keyword evidence="8 9" id="KW-0472">Membrane</keyword>
<organism evidence="10 11">
    <name type="scientific">Leptospirillum ferrooxidans (strain C2-3)</name>
    <dbReference type="NCBI Taxonomy" id="1162668"/>
    <lineage>
        <taxon>Bacteria</taxon>
        <taxon>Pseudomonadati</taxon>
        <taxon>Nitrospirota</taxon>
        <taxon>Nitrospiria</taxon>
        <taxon>Nitrospirales</taxon>
        <taxon>Nitrospiraceae</taxon>
        <taxon>Leptospirillum</taxon>
    </lineage>
</organism>
<dbReference type="Pfam" id="PF00584">
    <property type="entry name" value="SecE"/>
    <property type="match status" value="1"/>
</dbReference>
<reference evidence="10 11" key="1">
    <citation type="journal article" date="2012" name="J. Bacteriol.">
        <title>Complete Genome Sequence of Leptospirillum ferrooxidans Strain C2-3, Isolated from a Fresh Volcanic Ash Deposit on the Island of Miyake, Japan.</title>
        <authorList>
            <person name="Fujimura R."/>
            <person name="Sato Y."/>
            <person name="Nishizawa T."/>
            <person name="Oshima K."/>
            <person name="Kim S.-W."/>
            <person name="Hattori M."/>
            <person name="Kamijo T."/>
            <person name="Ohta H."/>
        </authorList>
    </citation>
    <scope>NUCLEOTIDE SEQUENCE [LARGE SCALE GENOMIC DNA]</scope>
    <source>
        <strain evidence="10 11">C2-3</strain>
    </source>
</reference>
<keyword evidence="9" id="KW-0997">Cell inner membrane</keyword>
<evidence type="ECO:0000256" key="5">
    <source>
        <dbReference type="ARBA" id="ARBA00022927"/>
    </source>
</evidence>
<dbReference type="InterPro" id="IPR001901">
    <property type="entry name" value="Translocase_SecE/Sec61-g"/>
</dbReference>
<keyword evidence="5 9" id="KW-0653">Protein transport</keyword>
<evidence type="ECO:0000256" key="6">
    <source>
        <dbReference type="ARBA" id="ARBA00022989"/>
    </source>
</evidence>
<dbReference type="PANTHER" id="PTHR33910">
    <property type="entry name" value="PROTEIN TRANSLOCASE SUBUNIT SECE"/>
    <property type="match status" value="1"/>
</dbReference>
<keyword evidence="4 9" id="KW-0812">Transmembrane</keyword>
<evidence type="ECO:0000256" key="3">
    <source>
        <dbReference type="ARBA" id="ARBA00022475"/>
    </source>
</evidence>
<dbReference type="Proteomes" id="UP000007382">
    <property type="component" value="Chromosome"/>
</dbReference>
<dbReference type="GO" id="GO:0008320">
    <property type="term" value="F:protein transmembrane transporter activity"/>
    <property type="evidence" value="ECO:0007669"/>
    <property type="project" value="UniProtKB-UniRule"/>
</dbReference>
<dbReference type="eggNOG" id="COG0690">
    <property type="taxonomic scope" value="Bacteria"/>
</dbReference>
<evidence type="ECO:0000256" key="7">
    <source>
        <dbReference type="ARBA" id="ARBA00023010"/>
    </source>
</evidence>